<evidence type="ECO:0000256" key="1">
    <source>
        <dbReference type="SAM" id="SignalP"/>
    </source>
</evidence>
<evidence type="ECO:0000313" key="2">
    <source>
        <dbReference type="EMBL" id="SHG08378.1"/>
    </source>
</evidence>
<protein>
    <recommendedName>
        <fullName evidence="4">C1q domain-containing protein</fullName>
    </recommendedName>
</protein>
<proteinExistence type="predicted"/>
<dbReference type="AlphaFoldDB" id="A0A1M5GXH0"/>
<dbReference type="Proteomes" id="UP000184480">
    <property type="component" value="Unassembled WGS sequence"/>
</dbReference>
<evidence type="ECO:0008006" key="4">
    <source>
        <dbReference type="Google" id="ProtNLM"/>
    </source>
</evidence>
<feature type="signal peptide" evidence="1">
    <location>
        <begin position="1"/>
        <end position="19"/>
    </location>
</feature>
<evidence type="ECO:0000313" key="3">
    <source>
        <dbReference type="Proteomes" id="UP000184480"/>
    </source>
</evidence>
<dbReference type="Gene3D" id="2.60.120.40">
    <property type="match status" value="1"/>
</dbReference>
<accession>A0A1M5GXH0</accession>
<dbReference type="InterPro" id="IPR008983">
    <property type="entry name" value="Tumour_necrosis_fac-like_dom"/>
</dbReference>
<organism evidence="2 3">
    <name type="scientific">Dysgonomonas macrotermitis</name>
    <dbReference type="NCBI Taxonomy" id="1346286"/>
    <lineage>
        <taxon>Bacteria</taxon>
        <taxon>Pseudomonadati</taxon>
        <taxon>Bacteroidota</taxon>
        <taxon>Bacteroidia</taxon>
        <taxon>Bacteroidales</taxon>
        <taxon>Dysgonomonadaceae</taxon>
        <taxon>Dysgonomonas</taxon>
    </lineage>
</organism>
<dbReference type="OrthoDB" id="1240046at2"/>
<keyword evidence="3" id="KW-1185">Reference proteome</keyword>
<name>A0A1M5GXH0_9BACT</name>
<reference evidence="3" key="1">
    <citation type="submission" date="2016-11" db="EMBL/GenBank/DDBJ databases">
        <authorList>
            <person name="Varghese N."/>
            <person name="Submissions S."/>
        </authorList>
    </citation>
    <scope>NUCLEOTIDE SEQUENCE [LARGE SCALE GENOMIC DNA]</scope>
    <source>
        <strain evidence="3">DSM 27370</strain>
    </source>
</reference>
<dbReference type="STRING" id="1346286.SAMN05444362_11513"/>
<gene>
    <name evidence="2" type="ORF">SAMN05444362_11513</name>
</gene>
<dbReference type="RefSeq" id="WP_062183350.1">
    <property type="nucleotide sequence ID" value="NZ_BBXL01000020.1"/>
</dbReference>
<sequence length="266" mass="28190">MKKKILLLMGVFTFGILNAQVGINTQNPQATLAIVSEGNTSTSQALAVENVSGTEILSLRDHGHMGLGVNNPMVRLDLRDGVNNSIMGIGNSSQTATAAKAGALKYDSGPQALYLSDGTNWNKLSANVIRTYVVADIINISQSFATNTSTTVMNWRELEDLLGTFSPTTGIFTAPRTGTYTISAIVTFDAGLVGANSYMQMELISPSATVKCQTTYYGAATFQTSVLCSGNFQLSAGETLKSAIYHNMGTAKSPKAGYCNLSILEN</sequence>
<keyword evidence="1" id="KW-0732">Signal</keyword>
<dbReference type="SUPFAM" id="SSF49842">
    <property type="entry name" value="TNF-like"/>
    <property type="match status" value="1"/>
</dbReference>
<dbReference type="EMBL" id="FQUC01000015">
    <property type="protein sequence ID" value="SHG08378.1"/>
    <property type="molecule type" value="Genomic_DNA"/>
</dbReference>
<feature type="chain" id="PRO_5009910594" description="C1q domain-containing protein" evidence="1">
    <location>
        <begin position="20"/>
        <end position="266"/>
    </location>
</feature>